<dbReference type="Gene3D" id="2.30.30.390">
    <property type="entry name" value="Hemimethylated DNA-binding domain"/>
    <property type="match status" value="1"/>
</dbReference>
<organism evidence="2 3">
    <name type="scientific">Mesocestoides corti</name>
    <name type="common">Flatworm</name>
    <dbReference type="NCBI Taxonomy" id="53468"/>
    <lineage>
        <taxon>Eukaryota</taxon>
        <taxon>Metazoa</taxon>
        <taxon>Spiralia</taxon>
        <taxon>Lophotrochozoa</taxon>
        <taxon>Platyhelminthes</taxon>
        <taxon>Cestoda</taxon>
        <taxon>Eucestoda</taxon>
        <taxon>Cyclophyllidea</taxon>
        <taxon>Mesocestoididae</taxon>
        <taxon>Mesocestoides</taxon>
    </lineage>
</organism>
<dbReference type="AlphaFoldDB" id="A0A0R3U2B7"/>
<dbReference type="InterPro" id="IPR053189">
    <property type="entry name" value="Clp_protease_adapter_ClpF"/>
</dbReference>
<evidence type="ECO:0000313" key="3">
    <source>
        <dbReference type="Proteomes" id="UP000267029"/>
    </source>
</evidence>
<accession>A0A0R3U2B7</accession>
<name>A0A0R3U2B7_MESCO</name>
<dbReference type="SMART" id="SM00992">
    <property type="entry name" value="YccV-like"/>
    <property type="match status" value="1"/>
</dbReference>
<evidence type="ECO:0000313" key="2">
    <source>
        <dbReference type="EMBL" id="VDD74588.1"/>
    </source>
</evidence>
<dbReference type="Pfam" id="PF08755">
    <property type="entry name" value="YccV-like"/>
    <property type="match status" value="1"/>
</dbReference>
<reference evidence="2 3" key="1">
    <citation type="submission" date="2018-10" db="EMBL/GenBank/DDBJ databases">
        <authorList>
            <consortium name="Pathogen Informatics"/>
        </authorList>
    </citation>
    <scope>NUCLEOTIDE SEQUENCE [LARGE SCALE GENOMIC DNA]</scope>
</reference>
<gene>
    <name evidence="2" type="ORF">MCOS_LOCUS591</name>
</gene>
<dbReference type="PANTHER" id="PTHR48439">
    <property type="entry name" value="HEMIMETHYLATED DNA-BINDING DOMAIN-CONTAINING PROTEIN"/>
    <property type="match status" value="1"/>
</dbReference>
<dbReference type="InterPro" id="IPR011722">
    <property type="entry name" value="Hemimethylated_DNA-bd_dom"/>
</dbReference>
<dbReference type="GO" id="GO:0003677">
    <property type="term" value="F:DNA binding"/>
    <property type="evidence" value="ECO:0007669"/>
    <property type="project" value="InterPro"/>
</dbReference>
<dbReference type="NCBIfam" id="TIGR02097">
    <property type="entry name" value="yccV"/>
    <property type="match status" value="1"/>
</dbReference>
<dbReference type="STRING" id="53468.A0A0R3U2B7"/>
<dbReference type="PANTHER" id="PTHR48439:SF1">
    <property type="entry name" value="HEMIMETHYLATED DNA-BINDING DOMAIN-CONTAINING PROTEIN"/>
    <property type="match status" value="1"/>
</dbReference>
<dbReference type="EMBL" id="UXSR01000053">
    <property type="protein sequence ID" value="VDD74588.1"/>
    <property type="molecule type" value="Genomic_DNA"/>
</dbReference>
<keyword evidence="3" id="KW-1185">Reference proteome</keyword>
<feature type="domain" description="Hemimethylated DNA-binding" evidence="1">
    <location>
        <begin position="47"/>
        <end position="165"/>
    </location>
</feature>
<feature type="non-terminal residue" evidence="2">
    <location>
        <position position="1"/>
    </location>
</feature>
<proteinExistence type="predicted"/>
<dbReference type="InterPro" id="IPR036623">
    <property type="entry name" value="Hemimethylated_DNA-bd_sf"/>
</dbReference>
<dbReference type="OrthoDB" id="28868at2759"/>
<sequence>IKSIFKVSSSDTSNKVPPAPPKIIELHERNFVFLGANQRVRKKRPTGLRFSVGQVVRHLRLGFKAVVIGWDESACAPATWMALHYPKLERELEVRGQPNYRLLADMRDTLNYLGPLYVPQDELVVLSKEDFKAAGISAFSNEPIVKHPAITEFFDFYDGKSFTPRPWLRRIYPQG</sequence>
<dbReference type="SUPFAM" id="SSF141255">
    <property type="entry name" value="YccV-like"/>
    <property type="match status" value="1"/>
</dbReference>
<protein>
    <recommendedName>
        <fullName evidence="1">Hemimethylated DNA-binding domain-containing protein</fullName>
    </recommendedName>
</protein>
<dbReference type="Proteomes" id="UP000267029">
    <property type="component" value="Unassembled WGS sequence"/>
</dbReference>
<evidence type="ECO:0000259" key="1">
    <source>
        <dbReference type="SMART" id="SM00992"/>
    </source>
</evidence>